<organism evidence="2">
    <name type="scientific">Oryza sativa subsp. japonica</name>
    <name type="common">Rice</name>
    <dbReference type="NCBI Taxonomy" id="39947"/>
    <lineage>
        <taxon>Eukaryota</taxon>
        <taxon>Viridiplantae</taxon>
        <taxon>Streptophyta</taxon>
        <taxon>Embryophyta</taxon>
        <taxon>Tracheophyta</taxon>
        <taxon>Spermatophyta</taxon>
        <taxon>Magnoliopsida</taxon>
        <taxon>Liliopsida</taxon>
        <taxon>Poales</taxon>
        <taxon>Poaceae</taxon>
        <taxon>BOP clade</taxon>
        <taxon>Oryzoideae</taxon>
        <taxon>Oryzeae</taxon>
        <taxon>Oryzinae</taxon>
        <taxon>Oryza</taxon>
        <taxon>Oryza sativa</taxon>
    </lineage>
</organism>
<gene>
    <name evidence="2" type="ORF">OsJ_17978</name>
</gene>
<protein>
    <recommendedName>
        <fullName evidence="1">Reverse transcriptase domain-containing protein</fullName>
    </recommendedName>
</protein>
<dbReference type="SUPFAM" id="SSF56672">
    <property type="entry name" value="DNA/RNA polymerases"/>
    <property type="match status" value="1"/>
</dbReference>
<evidence type="ECO:0000259" key="1">
    <source>
        <dbReference type="PROSITE" id="PS50878"/>
    </source>
</evidence>
<dbReference type="InterPro" id="IPR043502">
    <property type="entry name" value="DNA/RNA_pol_sf"/>
</dbReference>
<dbReference type="InterPro" id="IPR026960">
    <property type="entry name" value="RVT-Znf"/>
</dbReference>
<name>B9FNR8_ORYSJ</name>
<accession>B9FNR8</accession>
<reference evidence="2" key="2">
    <citation type="submission" date="2008-12" db="EMBL/GenBank/DDBJ databases">
        <title>Improved gene annotation of the rice (Oryza sativa) genomes.</title>
        <authorList>
            <person name="Wang J."/>
            <person name="Li R."/>
            <person name="Fan W."/>
            <person name="Huang Q."/>
            <person name="Zhang J."/>
            <person name="Zhou Y."/>
            <person name="Hu Y."/>
            <person name="Zi S."/>
            <person name="Li J."/>
            <person name="Ni P."/>
            <person name="Zheng H."/>
            <person name="Zhang Y."/>
            <person name="Zhao M."/>
            <person name="Hao Q."/>
            <person name="McDermott J."/>
            <person name="Samudrala R."/>
            <person name="Kristiansen K."/>
            <person name="Wong G.K.-S."/>
        </authorList>
    </citation>
    <scope>NUCLEOTIDE SEQUENCE</scope>
</reference>
<feature type="domain" description="Reverse transcriptase" evidence="1">
    <location>
        <begin position="1"/>
        <end position="240"/>
    </location>
</feature>
<proteinExistence type="predicted"/>
<dbReference type="PROSITE" id="PS50878">
    <property type="entry name" value="RT_POL"/>
    <property type="match status" value="1"/>
</dbReference>
<dbReference type="AlphaFoldDB" id="B9FNR8"/>
<dbReference type="InterPro" id="IPR000477">
    <property type="entry name" value="RT_dom"/>
</dbReference>
<dbReference type="EMBL" id="CM000142">
    <property type="protein sequence ID" value="EEE63169.1"/>
    <property type="molecule type" value="Genomic_DNA"/>
</dbReference>
<dbReference type="Pfam" id="PF13966">
    <property type="entry name" value="zf-RVT"/>
    <property type="match status" value="1"/>
</dbReference>
<reference evidence="2" key="1">
    <citation type="journal article" date="2005" name="PLoS Biol.">
        <title>The genomes of Oryza sativa: a history of duplications.</title>
        <authorList>
            <person name="Yu J."/>
            <person name="Wang J."/>
            <person name="Lin W."/>
            <person name="Li S."/>
            <person name="Li H."/>
            <person name="Zhou J."/>
            <person name="Ni P."/>
            <person name="Dong W."/>
            <person name="Hu S."/>
            <person name="Zeng C."/>
            <person name="Zhang J."/>
            <person name="Zhang Y."/>
            <person name="Li R."/>
            <person name="Xu Z."/>
            <person name="Li S."/>
            <person name="Li X."/>
            <person name="Zheng H."/>
            <person name="Cong L."/>
            <person name="Lin L."/>
            <person name="Yin J."/>
            <person name="Geng J."/>
            <person name="Li G."/>
            <person name="Shi J."/>
            <person name="Liu J."/>
            <person name="Lv H."/>
            <person name="Li J."/>
            <person name="Wang J."/>
            <person name="Deng Y."/>
            <person name="Ran L."/>
            <person name="Shi X."/>
            <person name="Wang X."/>
            <person name="Wu Q."/>
            <person name="Li C."/>
            <person name="Ren X."/>
            <person name="Wang J."/>
            <person name="Wang X."/>
            <person name="Li D."/>
            <person name="Liu D."/>
            <person name="Zhang X."/>
            <person name="Ji Z."/>
            <person name="Zhao W."/>
            <person name="Sun Y."/>
            <person name="Zhang Z."/>
            <person name="Bao J."/>
            <person name="Han Y."/>
            <person name="Dong L."/>
            <person name="Ji J."/>
            <person name="Chen P."/>
            <person name="Wu S."/>
            <person name="Liu J."/>
            <person name="Xiao Y."/>
            <person name="Bu D."/>
            <person name="Tan J."/>
            <person name="Yang L."/>
            <person name="Ye C."/>
            <person name="Zhang J."/>
            <person name="Xu J."/>
            <person name="Zhou Y."/>
            <person name="Yu Y."/>
            <person name="Zhang B."/>
            <person name="Zhuang S."/>
            <person name="Wei H."/>
            <person name="Liu B."/>
            <person name="Lei M."/>
            <person name="Yu H."/>
            <person name="Li Y."/>
            <person name="Xu H."/>
            <person name="Wei S."/>
            <person name="He X."/>
            <person name="Fang L."/>
            <person name="Zhang Z."/>
            <person name="Zhang Y."/>
            <person name="Huang X."/>
            <person name="Su Z."/>
            <person name="Tong W."/>
            <person name="Li J."/>
            <person name="Tong Z."/>
            <person name="Li S."/>
            <person name="Ye J."/>
            <person name="Wang L."/>
            <person name="Fang L."/>
            <person name="Lei T."/>
            <person name="Chen C."/>
            <person name="Chen H."/>
            <person name="Xu Z."/>
            <person name="Li H."/>
            <person name="Huang H."/>
            <person name="Zhang F."/>
            <person name="Xu H."/>
            <person name="Li N."/>
            <person name="Zhao C."/>
            <person name="Li S."/>
            <person name="Dong L."/>
            <person name="Huang Y."/>
            <person name="Li L."/>
            <person name="Xi Y."/>
            <person name="Qi Q."/>
            <person name="Li W."/>
            <person name="Zhang B."/>
            <person name="Hu W."/>
            <person name="Zhang Y."/>
            <person name="Tian X."/>
            <person name="Jiao Y."/>
            <person name="Liang X."/>
            <person name="Jin J."/>
            <person name="Gao L."/>
            <person name="Zheng W."/>
            <person name="Hao B."/>
            <person name="Liu S."/>
            <person name="Wang W."/>
            <person name="Yuan L."/>
            <person name="Cao M."/>
            <person name="McDermott J."/>
            <person name="Samudrala R."/>
            <person name="Wang J."/>
            <person name="Wong G.K."/>
            <person name="Yang H."/>
        </authorList>
    </citation>
    <scope>NUCLEOTIDE SEQUENCE [LARGE SCALE GENOMIC DNA]</scope>
</reference>
<evidence type="ECO:0000313" key="2">
    <source>
        <dbReference type="EMBL" id="EEE63169.1"/>
    </source>
</evidence>
<dbReference type="Pfam" id="PF00078">
    <property type="entry name" value="RVT_1"/>
    <property type="match status" value="1"/>
</dbReference>
<dbReference type="PANTHER" id="PTHR33116:SF78">
    <property type="entry name" value="OS12G0587133 PROTEIN"/>
    <property type="match status" value="1"/>
</dbReference>
<dbReference type="PANTHER" id="PTHR33116">
    <property type="entry name" value="REVERSE TRANSCRIPTASE ZINC-BINDING DOMAIN-CONTAINING PROTEIN-RELATED-RELATED"/>
    <property type="match status" value="1"/>
</dbReference>
<dbReference type="Proteomes" id="UP000007752">
    <property type="component" value="Chromosome 5"/>
</dbReference>
<dbReference type="CDD" id="cd01650">
    <property type="entry name" value="RT_nLTR_like"/>
    <property type="match status" value="1"/>
</dbReference>
<sequence>MMIHLDQTGFLKGRCIYENLIYATELIQACYRRKCQTIIVKLDFAKAFDSVIWSSLFKILAVRCFPENWISWIKGLLSSSKSAVLLNGVPGRWIRCKKGLRQGDPLSPYLFVLVADVLQRLLERNTEIRHAIYQDRLCTTIQYADDTLIICCAEEADVLALKETLLQFSKATGLQINFAKSTMITLNVDQSKELAERLVLINAVLSSLPVYAMCAFKLPPKIIEEIDRRRRAFLWTGDDVCSGAKCLVSWESVCKPKEHGGLGIKNLKIQNEALLLKRLLALYNLKTSWTRWVWDEISDSSLLCSTRLGHHWASFQKLLPELRSLTEVVVGNGERTSFWYDKWFSTESFSSQFSNLFSHELLQNFSPSEEMDFRLSAKLGKLTTKKFYEARLPPGMPSPNWDLIWKCRAPLKVKLFAWLLVRNRLSTKENLLKKTIVQEAICDICNQEDETANHMCFSCPFAQAFWTQINVRPQAQDVTQFHRSGPTSQVPALHWQVFFQLCMWAIWNHRHDVVFRGKSPSLRACLQRCITEAALWAENLTEDDRFVISVWKQIFSSPLQSINLL</sequence>